<dbReference type="Proteomes" id="UP000034448">
    <property type="component" value="Unassembled WGS sequence"/>
</dbReference>
<feature type="region of interest" description="Disordered" evidence="1">
    <location>
        <begin position="57"/>
        <end position="77"/>
    </location>
</feature>
<dbReference type="EMBL" id="LBSJ01000041">
    <property type="protein sequence ID" value="KKQ14050.1"/>
    <property type="molecule type" value="Genomic_DNA"/>
</dbReference>
<evidence type="ECO:0000256" key="1">
    <source>
        <dbReference type="SAM" id="MobiDB-lite"/>
    </source>
</evidence>
<dbReference type="AlphaFoldDB" id="A0A0G0FK52"/>
<evidence type="ECO:0000313" key="2">
    <source>
        <dbReference type="EMBL" id="KKQ14050.1"/>
    </source>
</evidence>
<reference evidence="2 3" key="1">
    <citation type="journal article" date="2015" name="Nature">
        <title>rRNA introns, odd ribosomes, and small enigmatic genomes across a large radiation of phyla.</title>
        <authorList>
            <person name="Brown C.T."/>
            <person name="Hug L.A."/>
            <person name="Thomas B.C."/>
            <person name="Sharon I."/>
            <person name="Castelle C.J."/>
            <person name="Singh A."/>
            <person name="Wilkins M.J."/>
            <person name="Williams K.H."/>
            <person name="Banfield J.F."/>
        </authorList>
    </citation>
    <scope>NUCLEOTIDE SEQUENCE [LARGE SCALE GENOMIC DNA]</scope>
</reference>
<organism evidence="2 3">
    <name type="scientific">Candidatus Daviesbacteria bacterium GW2011_GWA1_36_8</name>
    <dbReference type="NCBI Taxonomy" id="1618417"/>
    <lineage>
        <taxon>Bacteria</taxon>
        <taxon>Candidatus Daviesiibacteriota</taxon>
    </lineage>
</organism>
<accession>A0A0G0FK52</accession>
<proteinExistence type="predicted"/>
<sequence>LQAGSFQCMRLVSGLAPAYMPTIPEDPLTGDTYCYQYYSEDGNNYKVRTSPNITSAEMTSNEFKQQPGLIDPEKDGTPDCNIDTTSTNITGWAVYSGSLGCAY</sequence>
<comment type="caution">
    <text evidence="2">The sequence shown here is derived from an EMBL/GenBank/DDBJ whole genome shotgun (WGS) entry which is preliminary data.</text>
</comment>
<evidence type="ECO:0000313" key="3">
    <source>
        <dbReference type="Proteomes" id="UP000034448"/>
    </source>
</evidence>
<feature type="non-terminal residue" evidence="2">
    <location>
        <position position="1"/>
    </location>
</feature>
<name>A0A0G0FK52_9BACT</name>
<gene>
    <name evidence="2" type="ORF">US28_C0041G0012</name>
</gene>
<protein>
    <submittedName>
        <fullName evidence="2">Uncharacterized protein</fullName>
    </submittedName>
</protein>